<name>A0A1L7XQL0_9HELO</name>
<keyword evidence="1" id="KW-0175">Coiled coil</keyword>
<dbReference type="AlphaFoldDB" id="A0A1L7XQL0"/>
<organism evidence="2 3">
    <name type="scientific">Phialocephala subalpina</name>
    <dbReference type="NCBI Taxonomy" id="576137"/>
    <lineage>
        <taxon>Eukaryota</taxon>
        <taxon>Fungi</taxon>
        <taxon>Dikarya</taxon>
        <taxon>Ascomycota</taxon>
        <taxon>Pezizomycotina</taxon>
        <taxon>Leotiomycetes</taxon>
        <taxon>Helotiales</taxon>
        <taxon>Mollisiaceae</taxon>
        <taxon>Phialocephala</taxon>
        <taxon>Phialocephala fortinii species complex</taxon>
    </lineage>
</organism>
<accession>A0A1L7XQL0</accession>
<protein>
    <submittedName>
        <fullName evidence="2">Uncharacterized protein</fullName>
    </submittedName>
</protein>
<reference evidence="2 3" key="1">
    <citation type="submission" date="2016-03" db="EMBL/GenBank/DDBJ databases">
        <authorList>
            <person name="Ploux O."/>
        </authorList>
    </citation>
    <scope>NUCLEOTIDE SEQUENCE [LARGE SCALE GENOMIC DNA]</scope>
    <source>
        <strain evidence="2 3">UAMH 11012</strain>
    </source>
</reference>
<feature type="coiled-coil region" evidence="1">
    <location>
        <begin position="7"/>
        <end position="34"/>
    </location>
</feature>
<dbReference type="Proteomes" id="UP000184330">
    <property type="component" value="Unassembled WGS sequence"/>
</dbReference>
<evidence type="ECO:0000256" key="1">
    <source>
        <dbReference type="SAM" id="Coils"/>
    </source>
</evidence>
<gene>
    <name evidence="2" type="ORF">PAC_17240</name>
</gene>
<evidence type="ECO:0000313" key="2">
    <source>
        <dbReference type="EMBL" id="CZR67341.1"/>
    </source>
</evidence>
<sequence>MSSALDLSALTERARELEAQLEKKDQQHKKDMEVIGLHEKEIERINSKLKKEQTLHQQTKDGRTALVTKHIKKVEEMEKQSSTKDAIIKDLKAKNKDLVKENALLQSRDYRDFLPTASPPYTPNSPNATVMSFADIPSDPNASAISAADIAATSEYTASSPEFSPNGPCGNCRSSEHGSPECTEGCERCGSYNHMGIGRCNAGYHGVKRELEGDDSIAGNGYRKKSRIMRASV</sequence>
<evidence type="ECO:0000313" key="3">
    <source>
        <dbReference type="Proteomes" id="UP000184330"/>
    </source>
</evidence>
<dbReference type="EMBL" id="FJOG01000043">
    <property type="protein sequence ID" value="CZR67341.1"/>
    <property type="molecule type" value="Genomic_DNA"/>
</dbReference>
<keyword evidence="3" id="KW-1185">Reference proteome</keyword>
<proteinExistence type="predicted"/>